<accession>A0ABS9EMX4</accession>
<dbReference type="Gene3D" id="1.10.530.10">
    <property type="match status" value="1"/>
</dbReference>
<name>A0ABS9EMX4_9BACT</name>
<dbReference type="InterPro" id="IPR008258">
    <property type="entry name" value="Transglycosylase_SLT_dom_1"/>
</dbReference>
<proteinExistence type="predicted"/>
<dbReference type="SUPFAM" id="SSF53955">
    <property type="entry name" value="Lysozyme-like"/>
    <property type="match status" value="1"/>
</dbReference>
<organism evidence="2 3">
    <name type="scientific">Dethiosulfovibrio marinus</name>
    <dbReference type="NCBI Taxonomy" id="133532"/>
    <lineage>
        <taxon>Bacteria</taxon>
        <taxon>Thermotogati</taxon>
        <taxon>Synergistota</taxon>
        <taxon>Synergistia</taxon>
        <taxon>Synergistales</taxon>
        <taxon>Dethiosulfovibrionaceae</taxon>
        <taxon>Dethiosulfovibrio</taxon>
    </lineage>
</organism>
<protein>
    <submittedName>
        <fullName evidence="2">Transglycosylase SLT domain-containing protein</fullName>
    </submittedName>
</protein>
<reference evidence="2 3" key="1">
    <citation type="submission" date="2022-01" db="EMBL/GenBank/DDBJ databases">
        <title>Dethiosulfovibrio faecalis sp. nov., a novel proteolytic, non-sulfur-reducing bacterium isolated from a marine aquaculture solid waste bioreactor.</title>
        <authorList>
            <person name="Grabowski S."/>
            <person name="Apolinario E."/>
            <person name="Schneider N."/>
            <person name="Marshall C.W."/>
            <person name="Sowers K.R."/>
        </authorList>
    </citation>
    <scope>NUCLEOTIDE SEQUENCE [LARGE SCALE GENOMIC DNA]</scope>
    <source>
        <strain evidence="2 3">DSM 12537</strain>
    </source>
</reference>
<dbReference type="Pfam" id="PF01464">
    <property type="entry name" value="SLT"/>
    <property type="match status" value="1"/>
</dbReference>
<sequence length="219" mass="24145">MLFIAASIVVVVLSLLKLELQGEFLEVDISDSFARPASALEDTRAETPSIPGSNILRESATACRTIALSAAEESTALASYIVSQNSRISPSVAMEEAVAFLRYSSLYGVPLDIAVAVANTESHFKPQAKSSHGSLGVMQVTWRVHKDLLSPYGFNSADDLHDPSLGIKAGCILLSRYIQSNSDLKTALGRYYGGSPEVYWRRISRNLRRYRKFEENRRK</sequence>
<keyword evidence="3" id="KW-1185">Reference proteome</keyword>
<evidence type="ECO:0000259" key="1">
    <source>
        <dbReference type="Pfam" id="PF01464"/>
    </source>
</evidence>
<evidence type="ECO:0000313" key="2">
    <source>
        <dbReference type="EMBL" id="MCF4142534.1"/>
    </source>
</evidence>
<gene>
    <name evidence="2" type="ORF">L2W38_06875</name>
</gene>
<dbReference type="InterPro" id="IPR023346">
    <property type="entry name" value="Lysozyme-like_dom_sf"/>
</dbReference>
<dbReference type="EMBL" id="JAKGUD010000005">
    <property type="protein sequence ID" value="MCF4142534.1"/>
    <property type="molecule type" value="Genomic_DNA"/>
</dbReference>
<evidence type="ECO:0000313" key="3">
    <source>
        <dbReference type="Proteomes" id="UP001200430"/>
    </source>
</evidence>
<comment type="caution">
    <text evidence="2">The sequence shown here is derived from an EMBL/GenBank/DDBJ whole genome shotgun (WGS) entry which is preliminary data.</text>
</comment>
<dbReference type="Proteomes" id="UP001200430">
    <property type="component" value="Unassembled WGS sequence"/>
</dbReference>
<dbReference type="RefSeq" id="WP_005660069.1">
    <property type="nucleotide sequence ID" value="NZ_JAKGUD010000005.1"/>
</dbReference>
<feature type="domain" description="Transglycosylase SLT" evidence="1">
    <location>
        <begin position="103"/>
        <end position="197"/>
    </location>
</feature>